<name>A0ACB7TM96_HYAAI</name>
<organism evidence="1 2">
    <name type="scientific">Hyalomma asiaticum</name>
    <name type="common">Tick</name>
    <dbReference type="NCBI Taxonomy" id="266040"/>
    <lineage>
        <taxon>Eukaryota</taxon>
        <taxon>Metazoa</taxon>
        <taxon>Ecdysozoa</taxon>
        <taxon>Arthropoda</taxon>
        <taxon>Chelicerata</taxon>
        <taxon>Arachnida</taxon>
        <taxon>Acari</taxon>
        <taxon>Parasitiformes</taxon>
        <taxon>Ixodida</taxon>
        <taxon>Ixodoidea</taxon>
        <taxon>Ixodidae</taxon>
        <taxon>Hyalomminae</taxon>
        <taxon>Hyalomma</taxon>
    </lineage>
</organism>
<proteinExistence type="predicted"/>
<protein>
    <submittedName>
        <fullName evidence="1">Uncharacterized protein</fullName>
    </submittedName>
</protein>
<dbReference type="EMBL" id="CM023481">
    <property type="protein sequence ID" value="KAH6948286.1"/>
    <property type="molecule type" value="Genomic_DNA"/>
</dbReference>
<gene>
    <name evidence="1" type="ORF">HPB50_023340</name>
</gene>
<evidence type="ECO:0000313" key="2">
    <source>
        <dbReference type="Proteomes" id="UP000821845"/>
    </source>
</evidence>
<keyword evidence="2" id="KW-1185">Reference proteome</keyword>
<sequence length="134" mass="14114">MVAQGSRLESVKANLPSGGRHAFRAGAARGAFRVGRSEQTCASRCAPRGGAGQLPKQHGEPPPAVPPSKGFICGPAEQHVSCPRDPGEPEAHFRRSPDCARRRHALHEGAVAGRPAFFGRVGPKPLSTPKVTRV</sequence>
<accession>A0ACB7TM96</accession>
<reference evidence="1" key="1">
    <citation type="submission" date="2020-05" db="EMBL/GenBank/DDBJ databases">
        <title>Large-scale comparative analyses of tick genomes elucidate their genetic diversity and vector capacities.</title>
        <authorList>
            <person name="Jia N."/>
            <person name="Wang J."/>
            <person name="Shi W."/>
            <person name="Du L."/>
            <person name="Sun Y."/>
            <person name="Zhan W."/>
            <person name="Jiang J."/>
            <person name="Wang Q."/>
            <person name="Zhang B."/>
            <person name="Ji P."/>
            <person name="Sakyi L.B."/>
            <person name="Cui X."/>
            <person name="Yuan T."/>
            <person name="Jiang B."/>
            <person name="Yang W."/>
            <person name="Lam T.T.-Y."/>
            <person name="Chang Q."/>
            <person name="Ding S."/>
            <person name="Wang X."/>
            <person name="Zhu J."/>
            <person name="Ruan X."/>
            <person name="Zhao L."/>
            <person name="Wei J."/>
            <person name="Que T."/>
            <person name="Du C."/>
            <person name="Cheng J."/>
            <person name="Dai P."/>
            <person name="Han X."/>
            <person name="Huang E."/>
            <person name="Gao Y."/>
            <person name="Liu J."/>
            <person name="Shao H."/>
            <person name="Ye R."/>
            <person name="Li L."/>
            <person name="Wei W."/>
            <person name="Wang X."/>
            <person name="Wang C."/>
            <person name="Yang T."/>
            <person name="Huo Q."/>
            <person name="Li W."/>
            <person name="Guo W."/>
            <person name="Chen H."/>
            <person name="Zhou L."/>
            <person name="Ni X."/>
            <person name="Tian J."/>
            <person name="Zhou Y."/>
            <person name="Sheng Y."/>
            <person name="Liu T."/>
            <person name="Pan Y."/>
            <person name="Xia L."/>
            <person name="Li J."/>
            <person name="Zhao F."/>
            <person name="Cao W."/>
        </authorList>
    </citation>
    <scope>NUCLEOTIDE SEQUENCE</scope>
    <source>
        <tissue evidence="1">Larvae</tissue>
    </source>
</reference>
<comment type="caution">
    <text evidence="1">The sequence shown here is derived from an EMBL/GenBank/DDBJ whole genome shotgun (WGS) entry which is preliminary data.</text>
</comment>
<dbReference type="Proteomes" id="UP000821845">
    <property type="component" value="Chromosome 1"/>
</dbReference>
<evidence type="ECO:0000313" key="1">
    <source>
        <dbReference type="EMBL" id="KAH6948286.1"/>
    </source>
</evidence>